<dbReference type="EMBL" id="KQ422880">
    <property type="protein sequence ID" value="KOF74066.1"/>
    <property type="molecule type" value="Genomic_DNA"/>
</dbReference>
<gene>
    <name evidence="1" type="ORF">OCBIM_22036866mg</name>
</gene>
<reference evidence="1" key="1">
    <citation type="submission" date="2015-07" db="EMBL/GenBank/DDBJ databases">
        <title>MeaNS - Measles Nucleotide Surveillance Program.</title>
        <authorList>
            <person name="Tran T."/>
            <person name="Druce J."/>
        </authorList>
    </citation>
    <scope>NUCLEOTIDE SEQUENCE</scope>
    <source>
        <strain evidence="1">UCB-OBI-ISO-001</strain>
        <tissue evidence="1">Gonad</tissue>
    </source>
</reference>
<proteinExistence type="predicted"/>
<sequence>MYLINHYTSSKLHVCDMFISRIFKLGQLILLLLLLLFPVRISGSKCMNMMKIYLKYCWNILHMSKAM</sequence>
<dbReference type="AlphaFoldDB" id="A0A0L8GAL0"/>
<organism evidence="1">
    <name type="scientific">Octopus bimaculoides</name>
    <name type="common">California two-spotted octopus</name>
    <dbReference type="NCBI Taxonomy" id="37653"/>
    <lineage>
        <taxon>Eukaryota</taxon>
        <taxon>Metazoa</taxon>
        <taxon>Spiralia</taxon>
        <taxon>Lophotrochozoa</taxon>
        <taxon>Mollusca</taxon>
        <taxon>Cephalopoda</taxon>
        <taxon>Coleoidea</taxon>
        <taxon>Octopodiformes</taxon>
        <taxon>Octopoda</taxon>
        <taxon>Incirrata</taxon>
        <taxon>Octopodidae</taxon>
        <taxon>Octopus</taxon>
    </lineage>
</organism>
<accession>A0A0L8GAL0</accession>
<name>A0A0L8GAL0_OCTBM</name>
<evidence type="ECO:0000313" key="1">
    <source>
        <dbReference type="EMBL" id="KOF74066.1"/>
    </source>
</evidence>
<protein>
    <submittedName>
        <fullName evidence="1">Uncharacterized protein</fullName>
    </submittedName>
</protein>